<proteinExistence type="predicted"/>
<reference evidence="2" key="1">
    <citation type="journal article" date="2020" name="mSystems">
        <title>Genome- and Community-Level Interaction Insights into Carbon Utilization and Element Cycling Functions of Hydrothermarchaeota in Hydrothermal Sediment.</title>
        <authorList>
            <person name="Zhou Z."/>
            <person name="Liu Y."/>
            <person name="Xu W."/>
            <person name="Pan J."/>
            <person name="Luo Z.H."/>
            <person name="Li M."/>
        </authorList>
    </citation>
    <scope>NUCLEOTIDE SEQUENCE [LARGE SCALE GENOMIC DNA]</scope>
    <source>
        <strain evidence="2">SpSt-381</strain>
    </source>
</reference>
<keyword evidence="1" id="KW-0812">Transmembrane</keyword>
<dbReference type="GO" id="GO:0016020">
    <property type="term" value="C:membrane"/>
    <property type="evidence" value="ECO:0007669"/>
    <property type="project" value="InterPro"/>
</dbReference>
<comment type="caution">
    <text evidence="2">The sequence shown here is derived from an EMBL/GenBank/DDBJ whole genome shotgun (WGS) entry which is preliminary data.</text>
</comment>
<evidence type="ECO:0000256" key="1">
    <source>
        <dbReference type="SAM" id="Phobius"/>
    </source>
</evidence>
<keyword evidence="1" id="KW-0472">Membrane</keyword>
<evidence type="ECO:0000313" key="2">
    <source>
        <dbReference type="EMBL" id="HGZ44459.1"/>
    </source>
</evidence>
<organism evidence="2">
    <name type="scientific">Eiseniibacteriota bacterium</name>
    <dbReference type="NCBI Taxonomy" id="2212470"/>
    <lineage>
        <taxon>Bacteria</taxon>
        <taxon>Candidatus Eiseniibacteriota</taxon>
    </lineage>
</organism>
<feature type="transmembrane region" description="Helical" evidence="1">
    <location>
        <begin position="7"/>
        <end position="32"/>
    </location>
</feature>
<dbReference type="InterPro" id="IPR003425">
    <property type="entry name" value="CCB3/YggT"/>
</dbReference>
<sequence length="99" mass="11055">MFVVGNLLNAIASILDIVLQLLMLVLFVNAVLSWVRPDPSNPIVSFLDRVSDLVCDPIRRLFPTVVSGIDFAPFVALLAVWFTRLFLVQTLRDVAIRMG</sequence>
<name>A0A832I3F6_UNCEI</name>
<accession>A0A832I3F6</accession>
<feature type="transmembrane region" description="Helical" evidence="1">
    <location>
        <begin position="71"/>
        <end position="88"/>
    </location>
</feature>
<dbReference type="Pfam" id="PF02325">
    <property type="entry name" value="CCB3_YggT"/>
    <property type="match status" value="1"/>
</dbReference>
<protein>
    <submittedName>
        <fullName evidence="2">YggT family protein</fullName>
    </submittedName>
</protein>
<dbReference type="AlphaFoldDB" id="A0A832I3F6"/>
<keyword evidence="1" id="KW-1133">Transmembrane helix</keyword>
<dbReference type="EMBL" id="DSQF01000028">
    <property type="protein sequence ID" value="HGZ44459.1"/>
    <property type="molecule type" value="Genomic_DNA"/>
</dbReference>
<gene>
    <name evidence="2" type="ORF">ENR23_13790</name>
</gene>